<dbReference type="Proteomes" id="UP000886251">
    <property type="component" value="Unassembled WGS sequence"/>
</dbReference>
<dbReference type="PANTHER" id="PTHR39966:SF3">
    <property type="entry name" value="DUF438 DOMAIN-CONTAINING PROTEIN"/>
    <property type="match status" value="1"/>
</dbReference>
<evidence type="ECO:0000259" key="1">
    <source>
        <dbReference type="Pfam" id="PF01814"/>
    </source>
</evidence>
<dbReference type="InterPro" id="IPR012312">
    <property type="entry name" value="Hemerythrin-like"/>
</dbReference>
<proteinExistence type="predicted"/>
<sequence>MSTITDTMARDHRRCDEIFSTAEEQVASADWDAASDVFNRFRQATEHHFSMEEDVLFPEFESRTGQTMGPTQMMRMEHIQMRQLFSDMERALTSRDRDGYLGLSETLMMIMQQHNMKEEQMLYPMTDQVIGTDADDVLKRMEGVENVA</sequence>
<dbReference type="PANTHER" id="PTHR39966">
    <property type="entry name" value="BLL2471 PROTEIN-RELATED"/>
    <property type="match status" value="1"/>
</dbReference>
<feature type="domain" description="Hemerythrin-like" evidence="1">
    <location>
        <begin position="3"/>
        <end position="125"/>
    </location>
</feature>
<dbReference type="EMBL" id="DRKP01000172">
    <property type="protein sequence ID" value="HEB97470.1"/>
    <property type="molecule type" value="Genomic_DNA"/>
</dbReference>
<dbReference type="AlphaFoldDB" id="A0A831RQT0"/>
<evidence type="ECO:0000313" key="2">
    <source>
        <dbReference type="EMBL" id="HEB97470.1"/>
    </source>
</evidence>
<dbReference type="Gene3D" id="1.20.120.520">
    <property type="entry name" value="nmb1532 protein domain like"/>
    <property type="match status" value="1"/>
</dbReference>
<dbReference type="Pfam" id="PF01814">
    <property type="entry name" value="Hemerythrin"/>
    <property type="match status" value="1"/>
</dbReference>
<reference evidence="2" key="1">
    <citation type="journal article" date="2020" name="mSystems">
        <title>Genome- and Community-Level Interaction Insights into Carbon Utilization and Element Cycling Functions of Hydrothermarchaeota in Hydrothermal Sediment.</title>
        <authorList>
            <person name="Zhou Z."/>
            <person name="Liu Y."/>
            <person name="Xu W."/>
            <person name="Pan J."/>
            <person name="Luo Z.H."/>
            <person name="Li M."/>
        </authorList>
    </citation>
    <scope>NUCLEOTIDE SEQUENCE [LARGE SCALE GENOMIC DNA]</scope>
    <source>
        <strain evidence="2">HyVt-443</strain>
    </source>
</reference>
<comment type="caution">
    <text evidence="2">The sequence shown here is derived from an EMBL/GenBank/DDBJ whole genome shotgun (WGS) entry which is preliminary data.</text>
</comment>
<organism evidence="2">
    <name type="scientific">Sedimenticola thiotaurini</name>
    <dbReference type="NCBI Taxonomy" id="1543721"/>
    <lineage>
        <taxon>Bacteria</taxon>
        <taxon>Pseudomonadati</taxon>
        <taxon>Pseudomonadota</taxon>
        <taxon>Gammaproteobacteria</taxon>
        <taxon>Chromatiales</taxon>
        <taxon>Sedimenticolaceae</taxon>
        <taxon>Sedimenticola</taxon>
    </lineage>
</organism>
<protein>
    <submittedName>
        <fullName evidence="2">Hemerythrin domain-containing protein</fullName>
    </submittedName>
</protein>
<gene>
    <name evidence="2" type="ORF">ENI96_13690</name>
</gene>
<accession>A0A831RQT0</accession>
<name>A0A831RQT0_9GAMM</name>
<dbReference type="GO" id="GO:0005886">
    <property type="term" value="C:plasma membrane"/>
    <property type="evidence" value="ECO:0007669"/>
    <property type="project" value="TreeGrafter"/>
</dbReference>